<dbReference type="InterPro" id="IPR036397">
    <property type="entry name" value="RNaseH_sf"/>
</dbReference>
<dbReference type="InterPro" id="IPR048841">
    <property type="entry name" value="PAN2_N"/>
</dbReference>
<dbReference type="GO" id="GO:0005634">
    <property type="term" value="C:nucleus"/>
    <property type="evidence" value="ECO:0007669"/>
    <property type="project" value="UniProtKB-SubCell"/>
</dbReference>
<comment type="subunit">
    <text evidence="9">Forms a heterotrimer with an asymmetric homodimer of the regulatory subunit PAN3 to form the poly(A)-nuclease (PAN) deadenylation complex.</text>
</comment>
<dbReference type="InterPro" id="IPR030843">
    <property type="entry name" value="PAN2"/>
</dbReference>
<feature type="domain" description="USP" evidence="11">
    <location>
        <begin position="565"/>
        <end position="1028"/>
    </location>
</feature>
<comment type="domain">
    <text evidence="9">Contains a pseudo-UCH domain. This ubiquitin C-terminal hydrolase (UCH)-like or ubiquitin specific protease (USP)-like domain is predicted to be catalytically inactive because it lacks the active site catalytic triad characteristic of thiol proteases, with residues at the equivalent structural positions that are incompatible with catalysis, and it cannot bind ubiquitin. It functions as a structural scaffold for intra- and intermolecular interactions in the complex.</text>
</comment>
<evidence type="ECO:0000256" key="6">
    <source>
        <dbReference type="ARBA" id="ARBA00022801"/>
    </source>
</evidence>
<feature type="compositionally biased region" description="Basic residues" evidence="10">
    <location>
        <begin position="502"/>
        <end position="516"/>
    </location>
</feature>
<feature type="region of interest" description="Disordered" evidence="10">
    <location>
        <begin position="917"/>
        <end position="946"/>
    </location>
</feature>
<dbReference type="Pfam" id="PF13423">
    <property type="entry name" value="UCH_1"/>
    <property type="match status" value="1"/>
</dbReference>
<dbReference type="EMBL" id="LNIX01000054">
    <property type="protein sequence ID" value="OXA37657.1"/>
    <property type="molecule type" value="Genomic_DNA"/>
</dbReference>
<dbReference type="FunFam" id="3.30.420.10:FF:000011">
    <property type="entry name" value="PAN2-PAN3 deadenylation complex catalytic subunit PAN2"/>
    <property type="match status" value="1"/>
</dbReference>
<dbReference type="SMART" id="SM00479">
    <property type="entry name" value="EXOIII"/>
    <property type="match status" value="1"/>
</dbReference>
<evidence type="ECO:0000256" key="3">
    <source>
        <dbReference type="ARBA" id="ARBA00022664"/>
    </source>
</evidence>
<dbReference type="Pfam" id="PF00929">
    <property type="entry name" value="RNase_T"/>
    <property type="match status" value="1"/>
</dbReference>
<dbReference type="OrthoDB" id="16516at2759"/>
<keyword evidence="5 9" id="KW-0479">Metal-binding</keyword>
<sequence length="1300" mass="144194">MLGNSTTFYYGGEEENGHVGGGGDDNGYGSQSLGEFQKVGSVLVDGGDRFGVSAVTFDMQEELIWMGNRGGHVTSYYGANMEKYTSFQVTANQEVRQILTFDDLILILSESQLRGQIRRGLPMFTHLSENLLNMQCMLQTSLTTVLMGGHQETIVEFDLSQNMETKTVHIGGTGCAILRGQGGHNRICAGLTSGQVYFLDSRTYKKEQSIDAHSGSLSDLDVHGNLLVTCGFSSRHNTCSVDRFLKIYDLRVLRSLAPIQVSIDPIMLRFLPSFSSRIAALSPSGQMEILETQALSTANFLIYQVTSNGSESRAFDVSSSCHQLAFGDETGTLNLFSSNPTSMFNPFSRGTEFPDPVEQFTPISFNMEDVNSPCLSSVPLPFVTQTGLGNETLCSDWPTYLVQPGYRRHPAVDQSLLQSMKMVGPIGYAPNPGTFRRNQMQYKFDAKSMSGGTLTNVKQPLSPSSAFVMMGPGSHRSSPAHGKPFSPPGTSPQSPRSSRGGRPPHSHHHHHHHHHGGGVTSRGHHSSSSLSPNKFHIPKRYARIEWKKSSFELPDMEPFNKTKLSGLEAITVNSYCNSMIQVIYHIDYLRGFLMSHLCKREACLSCELGFLFYMLDQSRSLPCAGSNFLRSFRVVPEATALGLIRQENQAKQRSALYRLISNWNRFILHQIETETTDKNEHSTSTENTIHDLFAMKQENVNSCARCGKVLRKESVVLLSNLLHDVSGNIDPNQGNFVHLLEKTLYPEQTTPAWCDICRKYSTTFQSRAPQNLPHIVAVNTCLDGSNKDFEVWMAHMESKLGDKSVRIGGAAATTAALSRRDISMGSPSDQFLGGLSPSPGALPGGSSSNTSSGPGHLRSCRYGNACTRPDCKFWHEDRNPLQGGHVKQTEFDLSPEVQVKWLPSKIRISIGENGRLSVVDLDTSPQSSSPTDDMDDDESQLSPPFTSDYELTSVVVYVKDPEAEDKHNLVSLIRVASSYLERAGQPVPAEGASWFLFNDFCVKQVPATEALYFSPKWKFPSVVYYQKVRMPPHFRSFPIVPTVTSEVLKDLFLPKPKAKEIPGTKSKVAKHPPVPLPYKPLDPDEIPQRGELVAIDAEFVTLGQEETELRSDGKLSTVKPQQLSLARVTCLRGQGPLEGTPFLDDYISTQEVVVDYLTKFSGIQPGDLDINYSSKHLITLKSVYLKLRFLIDSGVKFVGHGLSNDFRVINLVVPADQVIDTVSLFYLPNQRMVSLRFLSWHFLGEVIQSETHDSAEDARAALSLFRKYEELKEFGNLDQAIEELYEVGSRLQWKVNGSDK</sequence>
<feature type="binding site" evidence="9">
    <location>
        <position position="1098"/>
    </location>
    <ligand>
        <name>a divalent metal cation</name>
        <dbReference type="ChEBI" id="CHEBI:60240"/>
        <note>catalytic</note>
    </ligand>
</feature>
<comment type="caution">
    <text evidence="12">The sequence shown here is derived from an EMBL/GenBank/DDBJ whole genome shotgun (WGS) entry which is preliminary data.</text>
</comment>
<dbReference type="EC" id="3.1.13.4" evidence="9"/>
<evidence type="ECO:0000256" key="5">
    <source>
        <dbReference type="ARBA" id="ARBA00022723"/>
    </source>
</evidence>
<dbReference type="InterPro" id="IPR028889">
    <property type="entry name" value="USP"/>
</dbReference>
<dbReference type="HAMAP" id="MF_03182">
    <property type="entry name" value="PAN2"/>
    <property type="match status" value="1"/>
</dbReference>
<accession>A0A226CYV0</accession>
<comment type="similarity">
    <text evidence="9">Belongs to the peptidase C19 family. PAN2 subfamily.</text>
</comment>
<dbReference type="Pfam" id="PF20770">
    <property type="entry name" value="PAN2_N"/>
    <property type="match status" value="1"/>
</dbReference>
<dbReference type="SUPFAM" id="SSF50978">
    <property type="entry name" value="WD40 repeat-like"/>
    <property type="match status" value="1"/>
</dbReference>
<dbReference type="PROSITE" id="PS50235">
    <property type="entry name" value="USP_3"/>
    <property type="match status" value="1"/>
</dbReference>
<gene>
    <name evidence="9" type="primary">PAN2</name>
    <name evidence="12" type="ORF">Fcan01_27589</name>
</gene>
<evidence type="ECO:0000256" key="1">
    <source>
        <dbReference type="ARBA" id="ARBA00001663"/>
    </source>
</evidence>
<keyword evidence="4 9" id="KW-0540">Nuclease</keyword>
<dbReference type="PANTHER" id="PTHR15728:SF0">
    <property type="entry name" value="PAN2-PAN3 DEADENYLATION COMPLEX CATALYTIC SUBUNIT PAN2"/>
    <property type="match status" value="1"/>
</dbReference>
<proteinExistence type="inferred from homology"/>
<evidence type="ECO:0000256" key="9">
    <source>
        <dbReference type="HAMAP-Rule" id="MF_03182"/>
    </source>
</evidence>
<dbReference type="STRING" id="158441.A0A226CYV0"/>
<comment type="catalytic activity">
    <reaction evidence="1 9">
        <text>Exonucleolytic cleavage of poly(A) to 5'-AMP.</text>
        <dbReference type="EC" id="3.1.13.4"/>
    </reaction>
</comment>
<dbReference type="InterPro" id="IPR050785">
    <property type="entry name" value="PAN2-PAN3_catalytic_subunit"/>
</dbReference>
<comment type="caution">
    <text evidence="9">Lacks conserved residue(s) required for the propagation of feature annotation.</text>
</comment>
<dbReference type="GO" id="GO:0046872">
    <property type="term" value="F:metal ion binding"/>
    <property type="evidence" value="ECO:0007669"/>
    <property type="project" value="UniProtKB-KW"/>
</dbReference>
<dbReference type="InterPro" id="IPR012337">
    <property type="entry name" value="RNaseH-like_sf"/>
</dbReference>
<dbReference type="PANTHER" id="PTHR15728">
    <property type="entry name" value="DEADENYLATION COMPLEX CATALYTIC SUBUNIT PAN2"/>
    <property type="match status" value="1"/>
</dbReference>
<comment type="subcellular location">
    <subcellularLocation>
        <location evidence="9">Cytoplasm</location>
        <location evidence="9">P-body</location>
    </subcellularLocation>
    <subcellularLocation>
        <location evidence="9">Nucleus</location>
    </subcellularLocation>
    <text evidence="9">Shuttles between nucleus and cytoplasm.</text>
</comment>
<dbReference type="GO" id="GO:0004535">
    <property type="term" value="F:poly(A)-specific ribonuclease activity"/>
    <property type="evidence" value="ECO:0007669"/>
    <property type="project" value="UniProtKB-UniRule"/>
</dbReference>
<dbReference type="Gene3D" id="3.30.420.10">
    <property type="entry name" value="Ribonuclease H-like superfamily/Ribonuclease H"/>
    <property type="match status" value="1"/>
</dbReference>
<feature type="compositionally biased region" description="Low complexity" evidence="10">
    <location>
        <begin position="832"/>
        <end position="855"/>
    </location>
</feature>
<dbReference type="CDD" id="cd06143">
    <property type="entry name" value="PAN2_exo"/>
    <property type="match status" value="1"/>
</dbReference>
<keyword evidence="2 9" id="KW-0963">Cytoplasm</keyword>
<feature type="compositionally biased region" description="Low complexity" evidence="10">
    <location>
        <begin position="920"/>
        <end position="931"/>
    </location>
</feature>
<dbReference type="InterPro" id="IPR013520">
    <property type="entry name" value="Ribonucl_H"/>
</dbReference>
<feature type="binding site" evidence="9">
    <location>
        <position position="1096"/>
    </location>
    <ligand>
        <name>a divalent metal cation</name>
        <dbReference type="ChEBI" id="CHEBI:60240"/>
        <note>catalytic</note>
    </ligand>
</feature>
<protein>
    <recommendedName>
        <fullName evidence="9">PAN2-PAN3 deadenylation complex catalytic subunit PAN2</fullName>
        <ecNumber evidence="9">3.1.13.4</ecNumber>
    </recommendedName>
    <alternativeName>
        <fullName evidence="9">PAB1P-dependent poly(A)-specific ribonuclease</fullName>
    </alternativeName>
    <alternativeName>
        <fullName evidence="9">Poly(A)-nuclease deadenylation complex subunit 2</fullName>
        <shortName evidence="9">PAN deadenylation complex subunit 2</shortName>
    </alternativeName>
</protein>
<dbReference type="InterPro" id="IPR036322">
    <property type="entry name" value="WD40_repeat_dom_sf"/>
</dbReference>
<evidence type="ECO:0000313" key="13">
    <source>
        <dbReference type="Proteomes" id="UP000198287"/>
    </source>
</evidence>
<evidence type="ECO:0000256" key="10">
    <source>
        <dbReference type="SAM" id="MobiDB-lite"/>
    </source>
</evidence>
<comment type="function">
    <text evidence="9">Catalytic subunit of the poly(A)-nuclease (PAN) deadenylation complex, one of two cytoplasmic mRNA deadenylases involved in general and miRNA-mediated mRNA turnover. PAN specifically shortens poly(A) tails of RNA and the activity is stimulated by poly(A)-binding protein (PABP). PAN deadenylation is followed by rapid degradation of the shortened mRNA tails by the CCR4-NOT complex. Deadenylated mRNAs are then degraded by two alternative mechanisms, namely exosome-mediated 3'-5' exonucleolytic degradation, or deadenlyation-dependent mRNA decaping and subsequent 5'-3' exonucleolytic degradation by XRN1.</text>
</comment>
<name>A0A226CYV0_FOLCA</name>
<feature type="binding site" evidence="9">
    <location>
        <position position="1257"/>
    </location>
    <ligand>
        <name>a divalent metal cation</name>
        <dbReference type="ChEBI" id="CHEBI:60240"/>
        <note>catalytic</note>
    </ligand>
</feature>
<dbReference type="InterPro" id="IPR028881">
    <property type="entry name" value="PAN2_UCH_dom"/>
</dbReference>
<dbReference type="GO" id="GO:0010606">
    <property type="term" value="P:positive regulation of cytoplasmic mRNA processing body assembly"/>
    <property type="evidence" value="ECO:0007669"/>
    <property type="project" value="UniProtKB-UniRule"/>
</dbReference>
<feature type="compositionally biased region" description="Polar residues" evidence="10">
    <location>
        <begin position="454"/>
        <end position="465"/>
    </location>
</feature>
<dbReference type="FunFam" id="2.130.10.10:FF:000421">
    <property type="entry name" value="PAN2-PAN3 deadenylation complex catalytic subunit PAN2"/>
    <property type="match status" value="1"/>
</dbReference>
<comment type="domain">
    <text evidence="9">The linker, or PAN3 interaction domain (PID), between the WD40 repeats and the pseudo-UCH domain mediates interaction with PAN3.</text>
</comment>
<dbReference type="InterPro" id="IPR015943">
    <property type="entry name" value="WD40/YVTN_repeat-like_dom_sf"/>
</dbReference>
<dbReference type="GO" id="GO:0003676">
    <property type="term" value="F:nucleic acid binding"/>
    <property type="evidence" value="ECO:0007669"/>
    <property type="project" value="InterPro"/>
</dbReference>
<evidence type="ECO:0000256" key="8">
    <source>
        <dbReference type="ARBA" id="ARBA00023242"/>
    </source>
</evidence>
<dbReference type="GO" id="GO:0000932">
    <property type="term" value="C:P-body"/>
    <property type="evidence" value="ECO:0007669"/>
    <property type="project" value="UniProtKB-SubCell"/>
</dbReference>
<dbReference type="GO" id="GO:0031251">
    <property type="term" value="C:PAN complex"/>
    <property type="evidence" value="ECO:0007669"/>
    <property type="project" value="UniProtKB-UniRule"/>
</dbReference>
<keyword evidence="13" id="KW-1185">Reference proteome</keyword>
<dbReference type="SUPFAM" id="SSF53098">
    <property type="entry name" value="Ribonuclease H-like"/>
    <property type="match status" value="1"/>
</dbReference>
<evidence type="ECO:0000256" key="7">
    <source>
        <dbReference type="ARBA" id="ARBA00022839"/>
    </source>
</evidence>
<feature type="compositionally biased region" description="Low complexity" evidence="10">
    <location>
        <begin position="491"/>
        <end position="501"/>
    </location>
</feature>
<dbReference type="OMA" id="TQELLWT"/>
<evidence type="ECO:0000256" key="4">
    <source>
        <dbReference type="ARBA" id="ARBA00022722"/>
    </source>
</evidence>
<comment type="cofactor">
    <cofactor evidence="9">
        <name>a divalent metal cation</name>
        <dbReference type="ChEBI" id="CHEBI:60240"/>
    </cofactor>
    <text evidence="9">Binds 2 metal cations per subunit in the catalytic exonuclease domain.</text>
</comment>
<keyword evidence="3 9" id="KW-0507">mRNA processing</keyword>
<organism evidence="12 13">
    <name type="scientific">Folsomia candida</name>
    <name type="common">Springtail</name>
    <dbReference type="NCBI Taxonomy" id="158441"/>
    <lineage>
        <taxon>Eukaryota</taxon>
        <taxon>Metazoa</taxon>
        <taxon>Ecdysozoa</taxon>
        <taxon>Arthropoda</taxon>
        <taxon>Hexapoda</taxon>
        <taxon>Collembola</taxon>
        <taxon>Entomobryomorpha</taxon>
        <taxon>Isotomoidea</taxon>
        <taxon>Isotomidae</taxon>
        <taxon>Proisotominae</taxon>
        <taxon>Folsomia</taxon>
    </lineage>
</organism>
<keyword evidence="7 9" id="KW-0269">Exonuclease</keyword>
<evidence type="ECO:0000256" key="2">
    <source>
        <dbReference type="ARBA" id="ARBA00022490"/>
    </source>
</evidence>
<feature type="region of interest" description="Disordered" evidence="10">
    <location>
        <begin position="454"/>
        <end position="534"/>
    </location>
</feature>
<evidence type="ECO:0000313" key="12">
    <source>
        <dbReference type="EMBL" id="OXA37657.1"/>
    </source>
</evidence>
<feature type="binding site" evidence="9">
    <location>
        <position position="1205"/>
    </location>
    <ligand>
        <name>a divalent metal cation</name>
        <dbReference type="ChEBI" id="CHEBI:60240"/>
        <note>catalytic</note>
    </ligand>
</feature>
<dbReference type="GO" id="GO:0006397">
    <property type="term" value="P:mRNA processing"/>
    <property type="evidence" value="ECO:0007669"/>
    <property type="project" value="UniProtKB-KW"/>
</dbReference>
<keyword evidence="6 9" id="KW-0378">Hydrolase</keyword>
<keyword evidence="8 9" id="KW-0539">Nucleus</keyword>
<feature type="region of interest" description="Disordered" evidence="10">
    <location>
        <begin position="827"/>
        <end position="856"/>
    </location>
</feature>
<dbReference type="Proteomes" id="UP000198287">
    <property type="component" value="Unassembled WGS sequence"/>
</dbReference>
<reference evidence="12 13" key="1">
    <citation type="submission" date="2015-12" db="EMBL/GenBank/DDBJ databases">
        <title>The genome of Folsomia candida.</title>
        <authorList>
            <person name="Faddeeva A."/>
            <person name="Derks M.F."/>
            <person name="Anvar Y."/>
            <person name="Smit S."/>
            <person name="Van Straalen N."/>
            <person name="Roelofs D."/>
        </authorList>
    </citation>
    <scope>NUCLEOTIDE SEQUENCE [LARGE SCALE GENOMIC DNA]</scope>
    <source>
        <strain evidence="12 13">VU population</strain>
        <tissue evidence="12">Whole body</tissue>
    </source>
</reference>
<dbReference type="Gene3D" id="3.90.70.10">
    <property type="entry name" value="Cysteine proteinases"/>
    <property type="match status" value="1"/>
</dbReference>
<dbReference type="Gene3D" id="2.130.10.10">
    <property type="entry name" value="YVTN repeat-like/Quinoprotein amine dehydrogenase"/>
    <property type="match status" value="1"/>
</dbReference>
<dbReference type="SUPFAM" id="SSF54001">
    <property type="entry name" value="Cysteine proteinases"/>
    <property type="match status" value="1"/>
</dbReference>
<dbReference type="InterPro" id="IPR038765">
    <property type="entry name" value="Papain-like_cys_pep_sf"/>
</dbReference>
<comment type="activity regulation">
    <text evidence="9">Positively regulated by the regulatory subunit PAN3.</text>
</comment>
<dbReference type="GO" id="GO:0000289">
    <property type="term" value="P:nuclear-transcribed mRNA poly(A) tail shortening"/>
    <property type="evidence" value="ECO:0007669"/>
    <property type="project" value="UniProtKB-UniRule"/>
</dbReference>
<evidence type="ECO:0000259" key="11">
    <source>
        <dbReference type="PROSITE" id="PS50235"/>
    </source>
</evidence>